<evidence type="ECO:0000313" key="2">
    <source>
        <dbReference type="Proteomes" id="UP000075517"/>
    </source>
</evidence>
<evidence type="ECO:0000313" key="1">
    <source>
        <dbReference type="EMBL" id="KYD32737.1"/>
    </source>
</evidence>
<protein>
    <submittedName>
        <fullName evidence="1">Uncharacterized protein</fullName>
    </submittedName>
</protein>
<name>A0A150N7M4_GEOSE</name>
<gene>
    <name evidence="1" type="ORF">B4114_0481</name>
</gene>
<dbReference type="AlphaFoldDB" id="A0A150N7M4"/>
<sequence>MEKRPGKSKIYAQKTRKISPLRLAPSFFHPPICNVQCVSGLVFLYFLPK</sequence>
<dbReference type="Proteomes" id="UP000075517">
    <property type="component" value="Unassembled WGS sequence"/>
</dbReference>
<dbReference type="EMBL" id="LQYY01000108">
    <property type="protein sequence ID" value="KYD32737.1"/>
    <property type="molecule type" value="Genomic_DNA"/>
</dbReference>
<dbReference type="PATRIC" id="fig|1422.17.peg.1057"/>
<accession>A0A150N7M4</accession>
<proteinExistence type="predicted"/>
<reference evidence="1 2" key="1">
    <citation type="submission" date="2016-01" db="EMBL/GenBank/DDBJ databases">
        <title>Draft Genome Sequences of Seven Thermophilic Sporeformers Isolated from Foods.</title>
        <authorList>
            <person name="Berendsen E.M."/>
            <person name="Wells-Bennik M.H."/>
            <person name="Krawcyk A.O."/>
            <person name="De Jong A."/>
            <person name="Holsappel S."/>
            <person name="Eijlander R.T."/>
            <person name="Kuipers O.P."/>
        </authorList>
    </citation>
    <scope>NUCLEOTIDE SEQUENCE [LARGE SCALE GENOMIC DNA]</scope>
    <source>
        <strain evidence="1 2">B4114</strain>
    </source>
</reference>
<comment type="caution">
    <text evidence="1">The sequence shown here is derived from an EMBL/GenBank/DDBJ whole genome shotgun (WGS) entry which is preliminary data.</text>
</comment>
<organism evidence="1 2">
    <name type="scientific">Geobacillus stearothermophilus</name>
    <name type="common">Bacillus stearothermophilus</name>
    <dbReference type="NCBI Taxonomy" id="1422"/>
    <lineage>
        <taxon>Bacteria</taxon>
        <taxon>Bacillati</taxon>
        <taxon>Bacillota</taxon>
        <taxon>Bacilli</taxon>
        <taxon>Bacillales</taxon>
        <taxon>Anoxybacillaceae</taxon>
        <taxon>Geobacillus</taxon>
    </lineage>
</organism>